<dbReference type="InterPro" id="IPR013549">
    <property type="entry name" value="DUF1731"/>
</dbReference>
<dbReference type="Gene3D" id="3.40.50.720">
    <property type="entry name" value="NAD(P)-binding Rossmann-like Domain"/>
    <property type="match status" value="1"/>
</dbReference>
<keyword evidence="5" id="KW-1185">Reference proteome</keyword>
<evidence type="ECO:0000313" key="5">
    <source>
        <dbReference type="Proteomes" id="UP000190961"/>
    </source>
</evidence>
<dbReference type="EMBL" id="FUZU01000002">
    <property type="protein sequence ID" value="SKC74309.1"/>
    <property type="molecule type" value="Genomic_DNA"/>
</dbReference>
<evidence type="ECO:0000259" key="2">
    <source>
        <dbReference type="Pfam" id="PF01370"/>
    </source>
</evidence>
<dbReference type="InterPro" id="IPR036291">
    <property type="entry name" value="NAD(P)-bd_dom_sf"/>
</dbReference>
<feature type="domain" description="NAD-dependent epimerase/dehydratase" evidence="2">
    <location>
        <begin position="6"/>
        <end position="225"/>
    </location>
</feature>
<evidence type="ECO:0000313" key="4">
    <source>
        <dbReference type="EMBL" id="SKC74309.1"/>
    </source>
</evidence>
<proteinExistence type="inferred from homology"/>
<evidence type="ECO:0008006" key="6">
    <source>
        <dbReference type="Google" id="ProtNLM"/>
    </source>
</evidence>
<name>A0A1T5LF64_9BACT</name>
<dbReference type="SUPFAM" id="SSF51735">
    <property type="entry name" value="NAD(P)-binding Rossmann-fold domains"/>
    <property type="match status" value="1"/>
</dbReference>
<organism evidence="4 5">
    <name type="scientific">Ohtaekwangia koreensis</name>
    <dbReference type="NCBI Taxonomy" id="688867"/>
    <lineage>
        <taxon>Bacteria</taxon>
        <taxon>Pseudomonadati</taxon>
        <taxon>Bacteroidota</taxon>
        <taxon>Cytophagia</taxon>
        <taxon>Cytophagales</taxon>
        <taxon>Fulvivirgaceae</taxon>
        <taxon>Ohtaekwangia</taxon>
    </lineage>
</organism>
<dbReference type="Pfam" id="PF01370">
    <property type="entry name" value="Epimerase"/>
    <property type="match status" value="1"/>
</dbReference>
<dbReference type="STRING" id="688867.SAMN05660236_3053"/>
<dbReference type="AlphaFoldDB" id="A0A1T5LF64"/>
<dbReference type="InterPro" id="IPR001509">
    <property type="entry name" value="Epimerase_deHydtase"/>
</dbReference>
<dbReference type="RefSeq" id="WP_079687612.1">
    <property type="nucleotide sequence ID" value="NZ_FUZU01000002.1"/>
</dbReference>
<dbReference type="OrthoDB" id="9801773at2"/>
<dbReference type="Proteomes" id="UP000190961">
    <property type="component" value="Unassembled WGS sequence"/>
</dbReference>
<dbReference type="PANTHER" id="PTHR11092:SF0">
    <property type="entry name" value="EPIMERASE FAMILY PROTEIN SDR39U1"/>
    <property type="match status" value="1"/>
</dbReference>
<evidence type="ECO:0000259" key="3">
    <source>
        <dbReference type="Pfam" id="PF08338"/>
    </source>
</evidence>
<dbReference type="PANTHER" id="PTHR11092">
    <property type="entry name" value="SUGAR NUCLEOTIDE EPIMERASE RELATED"/>
    <property type="match status" value="1"/>
</dbReference>
<accession>A0A1T5LF64</accession>
<protein>
    <recommendedName>
        <fullName evidence="6">TIGR01777 family protein</fullName>
    </recommendedName>
</protein>
<dbReference type="NCBIfam" id="TIGR01777">
    <property type="entry name" value="yfcH"/>
    <property type="match status" value="1"/>
</dbReference>
<dbReference type="InterPro" id="IPR010099">
    <property type="entry name" value="SDR39U1"/>
</dbReference>
<feature type="domain" description="DUF1731" evidence="3">
    <location>
        <begin position="254"/>
        <end position="300"/>
    </location>
</feature>
<gene>
    <name evidence="4" type="ORF">SAMN05660236_3053</name>
</gene>
<sequence>MSSKNILITGASGLIGTRLTELLYQQGNHVAHLSRNHRQGKAKTFLWDINKKQIDPHAFEGTNTIVHLAGAGIADKPWTEERKWEILKSRTQSTQLLYEELRKRKHTVTSFISASAIGYYGFDDNEKKFKENDEPGTDFLANVVRQWEAEVDRISELGIRVVKIRIGIVLSEKGGALKEMVKPIKFWVGAPLGTGDQYISWIHLDDLAAMFLKAVEDEKMQGAYNGTGPYAVTNRDLTKAIAKQINRPVVLPAVPSFVLKTLLGEMADLVLKGSNVSSQKIEDAGFKFQYEKLESALADLLKK</sequence>
<evidence type="ECO:0000256" key="1">
    <source>
        <dbReference type="ARBA" id="ARBA00009353"/>
    </source>
</evidence>
<comment type="similarity">
    <text evidence="1">Belongs to the NAD(P)-dependent epimerase/dehydratase family. SDR39U1 subfamily.</text>
</comment>
<reference evidence="4 5" key="1">
    <citation type="submission" date="2017-02" db="EMBL/GenBank/DDBJ databases">
        <authorList>
            <person name="Peterson S.W."/>
        </authorList>
    </citation>
    <scope>NUCLEOTIDE SEQUENCE [LARGE SCALE GENOMIC DNA]</scope>
    <source>
        <strain evidence="4 5">DSM 25262</strain>
    </source>
</reference>
<dbReference type="Pfam" id="PF08338">
    <property type="entry name" value="DUF1731"/>
    <property type="match status" value="1"/>
</dbReference>